<dbReference type="Pfam" id="PF00213">
    <property type="entry name" value="OSCP"/>
    <property type="match status" value="1"/>
</dbReference>
<dbReference type="Gene3D" id="1.10.520.20">
    <property type="entry name" value="N-terminal domain of the delta subunit of the F1F0-ATP synthase"/>
    <property type="match status" value="1"/>
</dbReference>
<dbReference type="AlphaFoldDB" id="A0A917CUY4"/>
<organism evidence="9 10">
    <name type="scientific">Arenimonas maotaiensis</name>
    <dbReference type="NCBI Taxonomy" id="1446479"/>
    <lineage>
        <taxon>Bacteria</taxon>
        <taxon>Pseudomonadati</taxon>
        <taxon>Pseudomonadota</taxon>
        <taxon>Gammaproteobacteria</taxon>
        <taxon>Lysobacterales</taxon>
        <taxon>Lysobacteraceae</taxon>
        <taxon>Arenimonas</taxon>
    </lineage>
</organism>
<evidence type="ECO:0000313" key="10">
    <source>
        <dbReference type="Proteomes" id="UP000632858"/>
    </source>
</evidence>
<dbReference type="RefSeq" id="WP_188450281.1">
    <property type="nucleotide sequence ID" value="NZ_BMFO01000006.1"/>
</dbReference>
<evidence type="ECO:0000256" key="3">
    <source>
        <dbReference type="ARBA" id="ARBA00022781"/>
    </source>
</evidence>
<evidence type="ECO:0000256" key="8">
    <source>
        <dbReference type="HAMAP-Rule" id="MF_01416"/>
    </source>
</evidence>
<comment type="function">
    <text evidence="8">This protein is part of the stalk that links CF(0) to CF(1). It either transmits conformational changes from CF(0) to CF(1) or is implicated in proton conduction.</text>
</comment>
<evidence type="ECO:0000256" key="1">
    <source>
        <dbReference type="ARBA" id="ARBA00004370"/>
    </source>
</evidence>
<dbReference type="GO" id="GO:0045259">
    <property type="term" value="C:proton-transporting ATP synthase complex"/>
    <property type="evidence" value="ECO:0007669"/>
    <property type="project" value="UniProtKB-KW"/>
</dbReference>
<keyword evidence="8" id="KW-1003">Cell membrane</keyword>
<dbReference type="InterPro" id="IPR026015">
    <property type="entry name" value="ATP_synth_OSCP/delta_N_sf"/>
</dbReference>
<name>A0A917CUY4_9GAMM</name>
<keyword evidence="10" id="KW-1185">Reference proteome</keyword>
<dbReference type="NCBIfam" id="TIGR01145">
    <property type="entry name" value="ATP_synt_delta"/>
    <property type="match status" value="1"/>
</dbReference>
<keyword evidence="4 8" id="KW-0406">Ion transport</keyword>
<dbReference type="GO" id="GO:0005886">
    <property type="term" value="C:plasma membrane"/>
    <property type="evidence" value="ECO:0007669"/>
    <property type="project" value="UniProtKB-SubCell"/>
</dbReference>
<keyword evidence="3 8" id="KW-0375">Hydrogen ion transport</keyword>
<dbReference type="NCBIfam" id="NF004402">
    <property type="entry name" value="PRK05758.2-2"/>
    <property type="match status" value="1"/>
</dbReference>
<protein>
    <recommendedName>
        <fullName evidence="8">ATP synthase subunit delta</fullName>
    </recommendedName>
    <alternativeName>
        <fullName evidence="8">ATP synthase F(1) sector subunit delta</fullName>
    </alternativeName>
    <alternativeName>
        <fullName evidence="8">F-type ATPase subunit delta</fullName>
        <shortName evidence="8">F-ATPase subunit delta</shortName>
    </alternativeName>
</protein>
<dbReference type="InterPro" id="IPR000711">
    <property type="entry name" value="ATPase_OSCP/dsu"/>
</dbReference>
<reference evidence="9" key="1">
    <citation type="journal article" date="2014" name="Int. J. Syst. Evol. Microbiol.">
        <title>Complete genome sequence of Corynebacterium casei LMG S-19264T (=DSM 44701T), isolated from a smear-ripened cheese.</title>
        <authorList>
            <consortium name="US DOE Joint Genome Institute (JGI-PGF)"/>
            <person name="Walter F."/>
            <person name="Albersmeier A."/>
            <person name="Kalinowski J."/>
            <person name="Ruckert C."/>
        </authorList>
    </citation>
    <scope>NUCLEOTIDE SEQUENCE</scope>
    <source>
        <strain evidence="9">CGMCC 1.12726</strain>
    </source>
</reference>
<evidence type="ECO:0000256" key="7">
    <source>
        <dbReference type="ARBA" id="ARBA00023310"/>
    </source>
</evidence>
<dbReference type="HAMAP" id="MF_01416">
    <property type="entry name" value="ATP_synth_delta_bact"/>
    <property type="match status" value="1"/>
</dbReference>
<dbReference type="PRINTS" id="PR00125">
    <property type="entry name" value="ATPASEDELTA"/>
</dbReference>
<dbReference type="Proteomes" id="UP000632858">
    <property type="component" value="Unassembled WGS sequence"/>
</dbReference>
<evidence type="ECO:0000256" key="4">
    <source>
        <dbReference type="ARBA" id="ARBA00023065"/>
    </source>
</evidence>
<accession>A0A917CUY4</accession>
<keyword evidence="5 8" id="KW-0472">Membrane</keyword>
<dbReference type="SUPFAM" id="SSF47928">
    <property type="entry name" value="N-terminal domain of the delta subunit of the F1F0-ATP synthase"/>
    <property type="match status" value="1"/>
</dbReference>
<reference evidence="9" key="2">
    <citation type="submission" date="2020-09" db="EMBL/GenBank/DDBJ databases">
        <authorList>
            <person name="Sun Q."/>
            <person name="Zhou Y."/>
        </authorList>
    </citation>
    <scope>NUCLEOTIDE SEQUENCE</scope>
    <source>
        <strain evidence="9">CGMCC 1.12726</strain>
    </source>
</reference>
<comment type="subcellular location">
    <subcellularLocation>
        <location evidence="8">Cell membrane</location>
        <topology evidence="8">Peripheral membrane protein</topology>
    </subcellularLocation>
    <subcellularLocation>
        <location evidence="1">Membrane</location>
    </subcellularLocation>
</comment>
<comment type="similarity">
    <text evidence="8">Belongs to the ATPase delta chain family.</text>
</comment>
<dbReference type="PANTHER" id="PTHR11910">
    <property type="entry name" value="ATP SYNTHASE DELTA CHAIN"/>
    <property type="match status" value="1"/>
</dbReference>
<proteinExistence type="inferred from homology"/>
<keyword evidence="2 8" id="KW-0813">Transport</keyword>
<comment type="function">
    <text evidence="8">F(1)F(0) ATP synthase produces ATP from ADP in the presence of a proton or sodium gradient. F-type ATPases consist of two structural domains, F(1) containing the extramembraneous catalytic core and F(0) containing the membrane proton channel, linked together by a central stalk and a peripheral stalk. During catalysis, ATP synthesis in the catalytic domain of F(1) is coupled via a rotary mechanism of the central stalk subunits to proton translocation.</text>
</comment>
<evidence type="ECO:0000313" key="9">
    <source>
        <dbReference type="EMBL" id="GGF98523.1"/>
    </source>
</evidence>
<comment type="caution">
    <text evidence="9">The sequence shown here is derived from an EMBL/GenBank/DDBJ whole genome shotgun (WGS) entry which is preliminary data.</text>
</comment>
<dbReference type="EMBL" id="BMFO01000006">
    <property type="protein sequence ID" value="GGF98523.1"/>
    <property type="molecule type" value="Genomic_DNA"/>
</dbReference>
<gene>
    <name evidence="8 9" type="primary">atpH</name>
    <name evidence="9" type="ORF">GCM10010960_20140</name>
</gene>
<keyword evidence="6 8" id="KW-0139">CF(1)</keyword>
<sequence>MSQAITLARPYARALFLIAKESGQFPAFSEALGFSARAAAEPAVQALFGDPRVAAGTLQELLTHPAAPAAFGPFLATLAENGRLALLPEVSALFEQLRAESERVVKATITSATELSDAELQNIVQALKKRFGREVAVQTAVDAGLIGGAVIDAGDVVIDGSLRSKLARLNASLAH</sequence>
<keyword evidence="7 8" id="KW-0066">ATP synthesis</keyword>
<evidence type="ECO:0000256" key="6">
    <source>
        <dbReference type="ARBA" id="ARBA00023196"/>
    </source>
</evidence>
<evidence type="ECO:0000256" key="2">
    <source>
        <dbReference type="ARBA" id="ARBA00022448"/>
    </source>
</evidence>
<evidence type="ECO:0000256" key="5">
    <source>
        <dbReference type="ARBA" id="ARBA00023136"/>
    </source>
</evidence>
<dbReference type="GO" id="GO:0046933">
    <property type="term" value="F:proton-transporting ATP synthase activity, rotational mechanism"/>
    <property type="evidence" value="ECO:0007669"/>
    <property type="project" value="UniProtKB-UniRule"/>
</dbReference>